<feature type="region of interest" description="Disordered" evidence="11">
    <location>
        <begin position="1"/>
        <end position="32"/>
    </location>
</feature>
<comment type="subcellular location">
    <subcellularLocation>
        <location evidence="1">Mitochondrion inner membrane</location>
        <topology evidence="1">Single-pass membrane protein</topology>
    </subcellularLocation>
</comment>
<accession>A0A8C9Q1L7</accession>
<evidence type="ECO:0000256" key="2">
    <source>
        <dbReference type="ARBA" id="ARBA00004673"/>
    </source>
</evidence>
<evidence type="ECO:0000256" key="6">
    <source>
        <dbReference type="ARBA" id="ARBA00022792"/>
    </source>
</evidence>
<dbReference type="Pfam" id="PF02285">
    <property type="entry name" value="COX8"/>
    <property type="match status" value="1"/>
</dbReference>
<evidence type="ECO:0000313" key="14">
    <source>
        <dbReference type="Proteomes" id="UP000694422"/>
    </source>
</evidence>
<sequence length="77" mass="8099">VPVPGKLCPRSAHNQTLPAWQHPPAPAEGTGSDQLASFAEMAVGCVVIFATCLTTAAYVLSNLNSTEKGRWNMLTSS</sequence>
<evidence type="ECO:0000256" key="4">
    <source>
        <dbReference type="ARBA" id="ARBA00011485"/>
    </source>
</evidence>
<dbReference type="GO" id="GO:0005743">
    <property type="term" value="C:mitochondrial inner membrane"/>
    <property type="evidence" value="ECO:0007669"/>
    <property type="project" value="UniProtKB-SubCell"/>
</dbReference>
<feature type="transmembrane region" description="Helical" evidence="12">
    <location>
        <begin position="41"/>
        <end position="60"/>
    </location>
</feature>
<reference evidence="13" key="1">
    <citation type="submission" date="2025-08" db="UniProtKB">
        <authorList>
            <consortium name="Ensembl"/>
        </authorList>
    </citation>
    <scope>IDENTIFICATION</scope>
</reference>
<keyword evidence="10 12" id="KW-0472">Membrane</keyword>
<keyword evidence="5 12" id="KW-0812">Transmembrane</keyword>
<reference evidence="13" key="2">
    <citation type="submission" date="2025-09" db="UniProtKB">
        <authorList>
            <consortium name="Ensembl"/>
        </authorList>
    </citation>
    <scope>IDENTIFICATION</scope>
</reference>
<evidence type="ECO:0000313" key="13">
    <source>
        <dbReference type="Ensembl" id="ENSSDAP00000015561.1"/>
    </source>
</evidence>
<proteinExistence type="inferred from homology"/>
<dbReference type="SUPFAM" id="SSF81431">
    <property type="entry name" value="Mitochondrial cytochrome c oxidase subunit VIIIb (aka IX)"/>
    <property type="match status" value="1"/>
</dbReference>
<name>A0A8C9Q1L7_SPEDA</name>
<keyword evidence="14" id="KW-1185">Reference proteome</keyword>
<dbReference type="Ensembl" id="ENSSDAT00000017657.1">
    <property type="protein sequence ID" value="ENSSDAP00000015561.1"/>
    <property type="gene ID" value="ENSSDAG00000014047.1"/>
</dbReference>
<dbReference type="Gene3D" id="4.10.81.10">
    <property type="entry name" value="Cytochrome c oxidase, subunit 8"/>
    <property type="match status" value="1"/>
</dbReference>
<keyword evidence="7" id="KW-0809">Transit peptide</keyword>
<dbReference type="UniPathway" id="UPA00705"/>
<comment type="similarity">
    <text evidence="3">Belongs to the cytochrome c oxidase VIII family.</text>
</comment>
<dbReference type="AlphaFoldDB" id="A0A8C9Q1L7"/>
<dbReference type="InterPro" id="IPR003205">
    <property type="entry name" value="Cyt_c_oxidase_su8"/>
</dbReference>
<evidence type="ECO:0000256" key="9">
    <source>
        <dbReference type="ARBA" id="ARBA00023128"/>
    </source>
</evidence>
<dbReference type="GO" id="GO:0045277">
    <property type="term" value="C:respiratory chain complex IV"/>
    <property type="evidence" value="ECO:0007669"/>
    <property type="project" value="InterPro"/>
</dbReference>
<comment type="pathway">
    <text evidence="2">Energy metabolism; oxidative phosphorylation.</text>
</comment>
<keyword evidence="8 12" id="KW-1133">Transmembrane helix</keyword>
<dbReference type="GO" id="GO:0006123">
    <property type="term" value="P:mitochondrial electron transport, cytochrome c to oxygen"/>
    <property type="evidence" value="ECO:0007669"/>
    <property type="project" value="InterPro"/>
</dbReference>
<evidence type="ECO:0000256" key="8">
    <source>
        <dbReference type="ARBA" id="ARBA00022989"/>
    </source>
</evidence>
<comment type="subunit">
    <text evidence="4">Component of the cytochrome c oxidase (complex IV, CIV), a multisubunit enzyme composed of 14 subunits. The complex is composed of a catalytic core of 3 subunits MT-CO1, MT-CO2 and MT-CO3, encoded in the mitochondrial DNA, and 11 supernumerary subunits COX4I, COX5A, COX5B, COX6A, COX6B, COX6C, COX7A, COX7B, COX7C, COX8 and NDUFA4, which are encoded in the nuclear genome. The complex exists as a monomer or a dimer and forms supercomplexes (SCs) in the inner mitochondrial membrane with NADH-ubiquinone oxidoreductase (complex I, CI) and ubiquinol-cytochrome c oxidoreductase (cytochrome b-c1 complex, complex III, CIII), resulting in different assemblies (supercomplex SCI(1)III(2)IV(1) and megacomplex MCI(2)III(2)IV(2)).</text>
</comment>
<dbReference type="InterPro" id="IPR036548">
    <property type="entry name" value="Cyt_c_oxidase_su8_sf"/>
</dbReference>
<evidence type="ECO:0000256" key="3">
    <source>
        <dbReference type="ARBA" id="ARBA00010117"/>
    </source>
</evidence>
<evidence type="ECO:0000256" key="11">
    <source>
        <dbReference type="SAM" id="MobiDB-lite"/>
    </source>
</evidence>
<evidence type="ECO:0000256" key="7">
    <source>
        <dbReference type="ARBA" id="ARBA00022946"/>
    </source>
</evidence>
<evidence type="ECO:0000256" key="1">
    <source>
        <dbReference type="ARBA" id="ARBA00004434"/>
    </source>
</evidence>
<keyword evidence="6" id="KW-0999">Mitochondrion inner membrane</keyword>
<protein>
    <submittedName>
        <fullName evidence="13">Uncharacterized protein</fullName>
    </submittedName>
</protein>
<evidence type="ECO:0000256" key="10">
    <source>
        <dbReference type="ARBA" id="ARBA00023136"/>
    </source>
</evidence>
<evidence type="ECO:0000256" key="5">
    <source>
        <dbReference type="ARBA" id="ARBA00022692"/>
    </source>
</evidence>
<evidence type="ECO:0000256" key="12">
    <source>
        <dbReference type="SAM" id="Phobius"/>
    </source>
</evidence>
<keyword evidence="9" id="KW-0496">Mitochondrion</keyword>
<dbReference type="Proteomes" id="UP000694422">
    <property type="component" value="Unplaced"/>
</dbReference>
<organism evidence="13 14">
    <name type="scientific">Spermophilus dauricus</name>
    <name type="common">Daurian ground squirrel</name>
    <dbReference type="NCBI Taxonomy" id="99837"/>
    <lineage>
        <taxon>Eukaryota</taxon>
        <taxon>Metazoa</taxon>
        <taxon>Chordata</taxon>
        <taxon>Craniata</taxon>
        <taxon>Vertebrata</taxon>
        <taxon>Euteleostomi</taxon>
        <taxon>Mammalia</taxon>
        <taxon>Eutheria</taxon>
        <taxon>Euarchontoglires</taxon>
        <taxon>Glires</taxon>
        <taxon>Rodentia</taxon>
        <taxon>Sciuromorpha</taxon>
        <taxon>Sciuridae</taxon>
        <taxon>Xerinae</taxon>
        <taxon>Marmotini</taxon>
        <taxon>Spermophilus</taxon>
    </lineage>
</organism>